<dbReference type="Pfam" id="PF13561">
    <property type="entry name" value="adh_short_C2"/>
    <property type="match status" value="1"/>
</dbReference>
<dbReference type="InterPro" id="IPR036291">
    <property type="entry name" value="NAD(P)-bd_dom_sf"/>
</dbReference>
<evidence type="ECO:0000256" key="1">
    <source>
        <dbReference type="ARBA" id="ARBA00006484"/>
    </source>
</evidence>
<dbReference type="NCBIfam" id="NF009093">
    <property type="entry name" value="PRK12429.1"/>
    <property type="match status" value="1"/>
</dbReference>
<dbReference type="PANTHER" id="PTHR42879">
    <property type="entry name" value="3-OXOACYL-(ACYL-CARRIER-PROTEIN) REDUCTASE"/>
    <property type="match status" value="1"/>
</dbReference>
<dbReference type="InterPro" id="IPR020904">
    <property type="entry name" value="Sc_DH/Rdtase_CS"/>
</dbReference>
<dbReference type="EMBL" id="BNEK01000005">
    <property type="protein sequence ID" value="GHJ33849.1"/>
    <property type="molecule type" value="Genomic_DNA"/>
</dbReference>
<comment type="similarity">
    <text evidence="1">Belongs to the short-chain dehydrogenases/reductases (SDR) family.</text>
</comment>
<proteinExistence type="inferred from homology"/>
<dbReference type="PRINTS" id="PR00080">
    <property type="entry name" value="SDRFAMILY"/>
</dbReference>
<dbReference type="PRINTS" id="PR00081">
    <property type="entry name" value="GDHRDH"/>
</dbReference>
<dbReference type="RefSeq" id="WP_236259651.1">
    <property type="nucleotide sequence ID" value="NZ_BNEK01000005.1"/>
</dbReference>
<name>A0ABQ3UE10_STRHY</name>
<organism evidence="2 3">
    <name type="scientific">Streptomyces hygroscopicus</name>
    <dbReference type="NCBI Taxonomy" id="1912"/>
    <lineage>
        <taxon>Bacteria</taxon>
        <taxon>Bacillati</taxon>
        <taxon>Actinomycetota</taxon>
        <taxon>Actinomycetes</taxon>
        <taxon>Kitasatosporales</taxon>
        <taxon>Streptomycetaceae</taxon>
        <taxon>Streptomyces</taxon>
        <taxon>Streptomyces violaceusniger group</taxon>
    </lineage>
</organism>
<dbReference type="PANTHER" id="PTHR42879:SF2">
    <property type="entry name" value="3-OXOACYL-[ACYL-CARRIER-PROTEIN] REDUCTASE FABG"/>
    <property type="match status" value="1"/>
</dbReference>
<reference evidence="2" key="1">
    <citation type="submission" date="2024-05" db="EMBL/GenBank/DDBJ databases">
        <title>Whole genome shotgun sequence of Streptomyces hygroscopicus NBRC 113678.</title>
        <authorList>
            <person name="Komaki H."/>
            <person name="Tamura T."/>
        </authorList>
    </citation>
    <scope>NUCLEOTIDE SEQUENCE</scope>
    <source>
        <strain evidence="2">N11-34</strain>
    </source>
</reference>
<dbReference type="Proteomes" id="UP001054854">
    <property type="component" value="Unassembled WGS sequence"/>
</dbReference>
<gene>
    <name evidence="2" type="ORF">TPA0910_82820</name>
</gene>
<dbReference type="InterPro" id="IPR050259">
    <property type="entry name" value="SDR"/>
</dbReference>
<dbReference type="PROSITE" id="PS00061">
    <property type="entry name" value="ADH_SHORT"/>
    <property type="match status" value="1"/>
</dbReference>
<protein>
    <submittedName>
        <fullName evidence="2">3-hydroxybutyrate dehydrogenase</fullName>
    </submittedName>
</protein>
<evidence type="ECO:0000313" key="3">
    <source>
        <dbReference type="Proteomes" id="UP001054854"/>
    </source>
</evidence>
<sequence>MSTTTDHASAPVLPDLSGRRALVTGAGSGIGRATALRLARSGAHVVGLDLNEQAVREVAQLTGGEAIAADLSDLDALDGLIPQADIVVNCAGIQQVAPVHEFDPARFSLMLRIMLEAPFRIIRTTLPSMYARKWGRIVNISSVHGLRASAFKSAYVAAKHGLEGLSKVVALEGGPHGVTSNCVNPGYVRTPLVDRQIADQARTHHISEADVLDSVLLESAALKRLVEPEEVAEAVAFLCGPQAAAMTGTDLVIDGGWTAR</sequence>
<dbReference type="InterPro" id="IPR002347">
    <property type="entry name" value="SDR_fam"/>
</dbReference>
<evidence type="ECO:0000313" key="2">
    <source>
        <dbReference type="EMBL" id="GHJ33849.1"/>
    </source>
</evidence>
<keyword evidence="3" id="KW-1185">Reference proteome</keyword>
<dbReference type="SUPFAM" id="SSF51735">
    <property type="entry name" value="NAD(P)-binding Rossmann-fold domains"/>
    <property type="match status" value="1"/>
</dbReference>
<dbReference type="Gene3D" id="3.40.50.720">
    <property type="entry name" value="NAD(P)-binding Rossmann-like Domain"/>
    <property type="match status" value="1"/>
</dbReference>
<comment type="caution">
    <text evidence="2">The sequence shown here is derived from an EMBL/GenBank/DDBJ whole genome shotgun (WGS) entry which is preliminary data.</text>
</comment>
<accession>A0ABQ3UE10</accession>